<dbReference type="SUPFAM" id="SSF48403">
    <property type="entry name" value="Ankyrin repeat"/>
    <property type="match status" value="1"/>
</dbReference>
<comment type="caution">
    <text evidence="4">The sequence shown here is derived from an EMBL/GenBank/DDBJ whole genome shotgun (WGS) entry which is preliminary data.</text>
</comment>
<evidence type="ECO:0008006" key="6">
    <source>
        <dbReference type="Google" id="ProtNLM"/>
    </source>
</evidence>
<sequence>MTTSTSSRRSCPCQHISLSLSSATAAEYGDTASLSRRLHKIRNNDWHQQQPSSTISNGGITPLHLAAQHDHPAAVLLLLTDGNCHVDTGLVNEDVSSSSFCGATPLHRASFAGAVSSTRILLDWGTHDNQGGIQTDILARDSSFGDLCTRCTRLQRKLLERGLEAVDSQGLTPLELVNQYTSLSSEDLEREKSSVRRWDAIAQGCSHRVHCISLVLPPEDPAPSVVVLRTGFFPSVV</sequence>
<evidence type="ECO:0000256" key="2">
    <source>
        <dbReference type="ARBA" id="ARBA00023043"/>
    </source>
</evidence>
<dbReference type="Proteomes" id="UP001516023">
    <property type="component" value="Unassembled WGS sequence"/>
</dbReference>
<dbReference type="Pfam" id="PF12796">
    <property type="entry name" value="Ank_2"/>
    <property type="match status" value="1"/>
</dbReference>
<evidence type="ECO:0000313" key="5">
    <source>
        <dbReference type="Proteomes" id="UP001516023"/>
    </source>
</evidence>
<evidence type="ECO:0000256" key="1">
    <source>
        <dbReference type="ARBA" id="ARBA00022737"/>
    </source>
</evidence>
<dbReference type="AlphaFoldDB" id="A0ABD3QS03"/>
<name>A0ABD3QS03_9STRA</name>
<dbReference type="PANTHER" id="PTHR24189">
    <property type="entry name" value="MYOTROPHIN"/>
    <property type="match status" value="1"/>
</dbReference>
<accession>A0ABD3QS03</accession>
<dbReference type="Gene3D" id="1.25.40.20">
    <property type="entry name" value="Ankyrin repeat-containing domain"/>
    <property type="match status" value="1"/>
</dbReference>
<evidence type="ECO:0000256" key="3">
    <source>
        <dbReference type="PROSITE-ProRule" id="PRU00023"/>
    </source>
</evidence>
<dbReference type="InterPro" id="IPR050745">
    <property type="entry name" value="Multifunctional_regulatory"/>
</dbReference>
<dbReference type="PROSITE" id="PS50088">
    <property type="entry name" value="ANK_REPEAT"/>
    <property type="match status" value="1"/>
</dbReference>
<protein>
    <recommendedName>
        <fullName evidence="6">ANK_REP_REGION domain-containing protein</fullName>
    </recommendedName>
</protein>
<dbReference type="InterPro" id="IPR036770">
    <property type="entry name" value="Ankyrin_rpt-contain_sf"/>
</dbReference>
<reference evidence="4 5" key="1">
    <citation type="journal article" date="2020" name="G3 (Bethesda)">
        <title>Improved Reference Genome for Cyclotella cryptica CCMP332, a Model for Cell Wall Morphogenesis, Salinity Adaptation, and Lipid Production in Diatoms (Bacillariophyta).</title>
        <authorList>
            <person name="Roberts W.R."/>
            <person name="Downey K.M."/>
            <person name="Ruck E.C."/>
            <person name="Traller J.C."/>
            <person name="Alverson A.J."/>
        </authorList>
    </citation>
    <scope>NUCLEOTIDE SEQUENCE [LARGE SCALE GENOMIC DNA]</scope>
    <source>
        <strain evidence="4 5">CCMP332</strain>
    </source>
</reference>
<dbReference type="PROSITE" id="PS50297">
    <property type="entry name" value="ANK_REP_REGION"/>
    <property type="match status" value="1"/>
</dbReference>
<dbReference type="SMART" id="SM00248">
    <property type="entry name" value="ANK"/>
    <property type="match status" value="2"/>
</dbReference>
<keyword evidence="2 3" id="KW-0040">ANK repeat</keyword>
<dbReference type="PANTHER" id="PTHR24189:SF50">
    <property type="entry name" value="ANKYRIN REPEAT AND SOCS BOX PROTEIN 2"/>
    <property type="match status" value="1"/>
</dbReference>
<proteinExistence type="predicted"/>
<organism evidence="4 5">
    <name type="scientific">Cyclotella cryptica</name>
    <dbReference type="NCBI Taxonomy" id="29204"/>
    <lineage>
        <taxon>Eukaryota</taxon>
        <taxon>Sar</taxon>
        <taxon>Stramenopiles</taxon>
        <taxon>Ochrophyta</taxon>
        <taxon>Bacillariophyta</taxon>
        <taxon>Coscinodiscophyceae</taxon>
        <taxon>Thalassiosirophycidae</taxon>
        <taxon>Stephanodiscales</taxon>
        <taxon>Stephanodiscaceae</taxon>
        <taxon>Cyclotella</taxon>
    </lineage>
</organism>
<dbReference type="InterPro" id="IPR002110">
    <property type="entry name" value="Ankyrin_rpt"/>
</dbReference>
<gene>
    <name evidence="4" type="ORF">HJC23_003445</name>
</gene>
<evidence type="ECO:0000313" key="4">
    <source>
        <dbReference type="EMBL" id="KAL3803170.1"/>
    </source>
</evidence>
<feature type="repeat" description="ANK" evidence="3">
    <location>
        <begin position="58"/>
        <end position="82"/>
    </location>
</feature>
<keyword evidence="1" id="KW-0677">Repeat</keyword>
<keyword evidence="5" id="KW-1185">Reference proteome</keyword>
<dbReference type="EMBL" id="JABMIG020000015">
    <property type="protein sequence ID" value="KAL3803170.1"/>
    <property type="molecule type" value="Genomic_DNA"/>
</dbReference>